<evidence type="ECO:0000259" key="8">
    <source>
        <dbReference type="Pfam" id="PF04039"/>
    </source>
</evidence>
<evidence type="ECO:0000313" key="9">
    <source>
        <dbReference type="EMBL" id="PWR00647.1"/>
    </source>
</evidence>
<feature type="transmembrane region" description="Helical" evidence="7">
    <location>
        <begin position="64"/>
        <end position="86"/>
    </location>
</feature>
<evidence type="ECO:0000256" key="4">
    <source>
        <dbReference type="ARBA" id="ARBA00022692"/>
    </source>
</evidence>
<keyword evidence="3" id="KW-1003">Cell membrane</keyword>
<evidence type="ECO:0000256" key="1">
    <source>
        <dbReference type="ARBA" id="ARBA00004651"/>
    </source>
</evidence>
<comment type="caution">
    <text evidence="9">The sequence shown here is derived from an EMBL/GenBank/DDBJ whole genome shotgun (WGS) entry which is preliminary data.</text>
</comment>
<organism evidence="9 10">
    <name type="scientific">Leucothrix pacifica</name>
    <dbReference type="NCBI Taxonomy" id="1247513"/>
    <lineage>
        <taxon>Bacteria</taxon>
        <taxon>Pseudomonadati</taxon>
        <taxon>Pseudomonadota</taxon>
        <taxon>Gammaproteobacteria</taxon>
        <taxon>Thiotrichales</taxon>
        <taxon>Thiotrichaceae</taxon>
        <taxon>Leucothrix</taxon>
    </lineage>
</organism>
<evidence type="ECO:0000256" key="5">
    <source>
        <dbReference type="ARBA" id="ARBA00022989"/>
    </source>
</evidence>
<dbReference type="GO" id="GO:0005886">
    <property type="term" value="C:plasma membrane"/>
    <property type="evidence" value="ECO:0007669"/>
    <property type="project" value="UniProtKB-SubCell"/>
</dbReference>
<proteinExistence type="inferred from homology"/>
<keyword evidence="4 7" id="KW-0812">Transmembrane</keyword>
<dbReference type="AlphaFoldDB" id="A0A317CQ63"/>
<dbReference type="InterPro" id="IPR007182">
    <property type="entry name" value="MnhB"/>
</dbReference>
<sequence>MNSLIFSTISRLLVGLMLLFSVFLLWRGHNEPGGGFIGGLVAAAGIIVYGLAEGPGMMRKLLRIAPQTLVLIGLLTSVVSGLLPLLQDSSFLTGMWLFIGATETEKGLGLGTPLIFDIGVYLVVVGGVSGMVIALEEEL</sequence>
<dbReference type="Proteomes" id="UP000245539">
    <property type="component" value="Unassembled WGS sequence"/>
</dbReference>
<keyword evidence="5 7" id="KW-1133">Transmembrane helix</keyword>
<dbReference type="Pfam" id="PF04039">
    <property type="entry name" value="MnhB"/>
    <property type="match status" value="1"/>
</dbReference>
<keyword evidence="6 7" id="KW-0472">Membrane</keyword>
<evidence type="ECO:0000256" key="7">
    <source>
        <dbReference type="SAM" id="Phobius"/>
    </source>
</evidence>
<gene>
    <name evidence="9" type="ORF">DKW60_00115</name>
</gene>
<name>A0A317CQ63_9GAMM</name>
<comment type="similarity">
    <text evidence="2">Belongs to the CPA3 antiporters (TC 2.A.63) subunit B family.</text>
</comment>
<reference evidence="9 10" key="1">
    <citation type="submission" date="2018-05" db="EMBL/GenBank/DDBJ databases">
        <title>Leucothrix arctica sp. nov., isolated from Arctic seawater.</title>
        <authorList>
            <person name="Choi A."/>
            <person name="Baek K."/>
        </authorList>
    </citation>
    <scope>NUCLEOTIDE SEQUENCE [LARGE SCALE GENOMIC DNA]</scope>
    <source>
        <strain evidence="9 10">JCM 18388</strain>
    </source>
</reference>
<dbReference type="EMBL" id="QGKM01000001">
    <property type="protein sequence ID" value="PWR00647.1"/>
    <property type="molecule type" value="Genomic_DNA"/>
</dbReference>
<accession>A0A317CQ63</accession>
<dbReference type="InterPro" id="IPR050622">
    <property type="entry name" value="CPA3_antiporter_subunitB"/>
</dbReference>
<feature type="domain" description="Na+/H+ antiporter MnhB subunit-related protein" evidence="8">
    <location>
        <begin position="5"/>
        <end position="129"/>
    </location>
</feature>
<dbReference type="RefSeq" id="WP_109835628.1">
    <property type="nucleotide sequence ID" value="NZ_QGKM01000001.1"/>
</dbReference>
<dbReference type="OrthoDB" id="9798859at2"/>
<dbReference type="NCBIfam" id="NF009163">
    <property type="entry name" value="PRK12509.1"/>
    <property type="match status" value="1"/>
</dbReference>
<protein>
    <submittedName>
        <fullName evidence="9">Na+/H+ antiporter subunit B</fullName>
    </submittedName>
</protein>
<evidence type="ECO:0000313" key="10">
    <source>
        <dbReference type="Proteomes" id="UP000245539"/>
    </source>
</evidence>
<evidence type="ECO:0000256" key="3">
    <source>
        <dbReference type="ARBA" id="ARBA00022475"/>
    </source>
</evidence>
<dbReference type="PANTHER" id="PTHR33932:SF4">
    <property type="entry name" value="NA(+)_H(+) ANTIPORTER SUBUNIT B"/>
    <property type="match status" value="1"/>
</dbReference>
<feature type="transmembrane region" description="Helical" evidence="7">
    <location>
        <begin position="114"/>
        <end position="135"/>
    </location>
</feature>
<comment type="subcellular location">
    <subcellularLocation>
        <location evidence="1">Cell membrane</location>
        <topology evidence="1">Multi-pass membrane protein</topology>
    </subcellularLocation>
</comment>
<evidence type="ECO:0000256" key="6">
    <source>
        <dbReference type="ARBA" id="ARBA00023136"/>
    </source>
</evidence>
<dbReference type="PANTHER" id="PTHR33932">
    <property type="entry name" value="NA(+)/H(+) ANTIPORTER SUBUNIT B"/>
    <property type="match status" value="1"/>
</dbReference>
<keyword evidence="10" id="KW-1185">Reference proteome</keyword>
<evidence type="ECO:0000256" key="2">
    <source>
        <dbReference type="ARBA" id="ARBA00009425"/>
    </source>
</evidence>
<feature type="transmembrane region" description="Helical" evidence="7">
    <location>
        <begin position="35"/>
        <end position="52"/>
    </location>
</feature>
<feature type="transmembrane region" description="Helical" evidence="7">
    <location>
        <begin position="12"/>
        <end position="29"/>
    </location>
</feature>